<evidence type="ECO:0000313" key="1">
    <source>
        <dbReference type="EMBL" id="SDF81988.1"/>
    </source>
</evidence>
<name>A0A1G7P6U0_CHIFI</name>
<dbReference type="Proteomes" id="UP000199045">
    <property type="component" value="Unassembled WGS sequence"/>
</dbReference>
<evidence type="ECO:0000313" key="2">
    <source>
        <dbReference type="Proteomes" id="UP000199045"/>
    </source>
</evidence>
<organism evidence="1 2">
    <name type="scientific">Chitinophaga filiformis</name>
    <name type="common">Myxococcus filiformis</name>
    <name type="synonym">Flexibacter filiformis</name>
    <dbReference type="NCBI Taxonomy" id="104663"/>
    <lineage>
        <taxon>Bacteria</taxon>
        <taxon>Pseudomonadati</taxon>
        <taxon>Bacteroidota</taxon>
        <taxon>Chitinophagia</taxon>
        <taxon>Chitinophagales</taxon>
        <taxon>Chitinophagaceae</taxon>
        <taxon>Chitinophaga</taxon>
    </lineage>
</organism>
<dbReference type="EMBL" id="FNBN01000002">
    <property type="protein sequence ID" value="SDF81988.1"/>
    <property type="molecule type" value="Genomic_DNA"/>
</dbReference>
<proteinExistence type="predicted"/>
<dbReference type="STRING" id="104663.SAMN04488121_1021086"/>
<dbReference type="AlphaFoldDB" id="A0A1G7P6U0"/>
<reference evidence="2" key="1">
    <citation type="submission" date="2016-10" db="EMBL/GenBank/DDBJ databases">
        <authorList>
            <person name="Varghese N."/>
            <person name="Submissions S."/>
        </authorList>
    </citation>
    <scope>NUCLEOTIDE SEQUENCE [LARGE SCALE GENOMIC DNA]</scope>
    <source>
        <strain evidence="2">DSM 527</strain>
    </source>
</reference>
<gene>
    <name evidence="1" type="ORF">SAMN04488121_1021086</name>
</gene>
<accession>A0A1G7P6U0</accession>
<protein>
    <submittedName>
        <fullName evidence="1">Uncharacterized protein</fullName>
    </submittedName>
</protein>
<sequence length="31" mass="3542">MGLGIEVISRRGEAHLFYFRIALIKAVPLDR</sequence>